<dbReference type="Proteomes" id="UP001183648">
    <property type="component" value="Unassembled WGS sequence"/>
</dbReference>
<evidence type="ECO:0000313" key="5">
    <source>
        <dbReference type="EMBL" id="MDR7361837.1"/>
    </source>
</evidence>
<dbReference type="Gene3D" id="3.40.50.2300">
    <property type="match status" value="2"/>
</dbReference>
<comment type="caution">
    <text evidence="5">The sequence shown here is derived from an EMBL/GenBank/DDBJ whole genome shotgun (WGS) entry which is preliminary data.</text>
</comment>
<keyword evidence="1" id="KW-0805">Transcription regulation</keyword>
<keyword evidence="2 5" id="KW-0238">DNA-binding</keyword>
<feature type="domain" description="HTH lacI-type" evidence="4">
    <location>
        <begin position="7"/>
        <end position="61"/>
    </location>
</feature>
<dbReference type="SUPFAM" id="SSF53822">
    <property type="entry name" value="Periplasmic binding protein-like I"/>
    <property type="match status" value="1"/>
</dbReference>
<proteinExistence type="predicted"/>
<dbReference type="PANTHER" id="PTHR30146:SF109">
    <property type="entry name" value="HTH-TYPE TRANSCRIPTIONAL REGULATOR GALS"/>
    <property type="match status" value="1"/>
</dbReference>
<dbReference type="SMART" id="SM00354">
    <property type="entry name" value="HTH_LACI"/>
    <property type="match status" value="1"/>
</dbReference>
<protein>
    <submittedName>
        <fullName evidence="5">DNA-binding LacI/PurR family transcriptional regulator</fullName>
    </submittedName>
</protein>
<evidence type="ECO:0000256" key="1">
    <source>
        <dbReference type="ARBA" id="ARBA00023015"/>
    </source>
</evidence>
<gene>
    <name evidence="5" type="ORF">J2S63_001390</name>
</gene>
<dbReference type="InterPro" id="IPR046335">
    <property type="entry name" value="LacI/GalR-like_sensor"/>
</dbReference>
<dbReference type="EMBL" id="JAVDYG010000001">
    <property type="protein sequence ID" value="MDR7361837.1"/>
    <property type="molecule type" value="Genomic_DNA"/>
</dbReference>
<dbReference type="PROSITE" id="PS50932">
    <property type="entry name" value="HTH_LACI_2"/>
    <property type="match status" value="1"/>
</dbReference>
<evidence type="ECO:0000259" key="4">
    <source>
        <dbReference type="PROSITE" id="PS50932"/>
    </source>
</evidence>
<name>A0ABU2BT68_9ACTN</name>
<dbReference type="Pfam" id="PF13377">
    <property type="entry name" value="Peripla_BP_3"/>
    <property type="match status" value="1"/>
</dbReference>
<dbReference type="RefSeq" id="WP_310300405.1">
    <property type="nucleotide sequence ID" value="NZ_BAAAPS010000008.1"/>
</dbReference>
<organism evidence="5 6">
    <name type="scientific">Nocardioides marmoribigeumensis</name>
    <dbReference type="NCBI Taxonomy" id="433649"/>
    <lineage>
        <taxon>Bacteria</taxon>
        <taxon>Bacillati</taxon>
        <taxon>Actinomycetota</taxon>
        <taxon>Actinomycetes</taxon>
        <taxon>Propionibacteriales</taxon>
        <taxon>Nocardioidaceae</taxon>
        <taxon>Nocardioides</taxon>
    </lineage>
</organism>
<dbReference type="InterPro" id="IPR010982">
    <property type="entry name" value="Lambda_DNA-bd_dom_sf"/>
</dbReference>
<dbReference type="CDD" id="cd06267">
    <property type="entry name" value="PBP1_LacI_sugar_binding-like"/>
    <property type="match status" value="1"/>
</dbReference>
<dbReference type="PANTHER" id="PTHR30146">
    <property type="entry name" value="LACI-RELATED TRANSCRIPTIONAL REPRESSOR"/>
    <property type="match status" value="1"/>
</dbReference>
<evidence type="ECO:0000256" key="2">
    <source>
        <dbReference type="ARBA" id="ARBA00023125"/>
    </source>
</evidence>
<keyword evidence="6" id="KW-1185">Reference proteome</keyword>
<accession>A0ABU2BT68</accession>
<dbReference type="Gene3D" id="1.10.260.40">
    <property type="entry name" value="lambda repressor-like DNA-binding domains"/>
    <property type="match status" value="1"/>
</dbReference>
<dbReference type="InterPro" id="IPR000843">
    <property type="entry name" value="HTH_LacI"/>
</dbReference>
<dbReference type="CDD" id="cd01392">
    <property type="entry name" value="HTH_LacI"/>
    <property type="match status" value="1"/>
</dbReference>
<reference evidence="5 6" key="1">
    <citation type="submission" date="2023-07" db="EMBL/GenBank/DDBJ databases">
        <title>Sequencing the genomes of 1000 actinobacteria strains.</title>
        <authorList>
            <person name="Klenk H.-P."/>
        </authorList>
    </citation>
    <scope>NUCLEOTIDE SEQUENCE [LARGE SCALE GENOMIC DNA]</scope>
    <source>
        <strain evidence="5 6">DSM 19426</strain>
    </source>
</reference>
<dbReference type="SUPFAM" id="SSF47413">
    <property type="entry name" value="lambda repressor-like DNA-binding domains"/>
    <property type="match status" value="1"/>
</dbReference>
<dbReference type="InterPro" id="IPR028082">
    <property type="entry name" value="Peripla_BP_I"/>
</dbReference>
<evidence type="ECO:0000313" key="6">
    <source>
        <dbReference type="Proteomes" id="UP001183648"/>
    </source>
</evidence>
<dbReference type="Pfam" id="PF00356">
    <property type="entry name" value="LacI"/>
    <property type="match status" value="1"/>
</dbReference>
<sequence>MDERPSPTMADVAQRAGVSRALVSIVFRGAPGASADSRARVLRAAEELGYRPDHRARLLGRGRSHTVGVVFGLRDEFHGGLVEALYAEAGQRGWDLALGATAPSRSEAEAVHSLLEQRCEALVLLGPALARKELEAVADQVPLVVAARRVARRAAGPAYDVVRTDDVAGARLAVDHLVALGHRRIAHADGRDAPGAAERRRGYQQAMEAAGLASAVHALDGGPDETAGERSAEQLLRIPRRRRPTAVVAFNDHCAVGLLAALRGAGSRVPQDLSVVGYDDSRVAALSSVDLTTVRQDASRLAQDALGLALERVDDPSRVGREIVVPPALVPRSTTAAVA</sequence>
<keyword evidence="3" id="KW-0804">Transcription</keyword>
<evidence type="ECO:0000256" key="3">
    <source>
        <dbReference type="ARBA" id="ARBA00023163"/>
    </source>
</evidence>
<dbReference type="GO" id="GO:0003677">
    <property type="term" value="F:DNA binding"/>
    <property type="evidence" value="ECO:0007669"/>
    <property type="project" value="UniProtKB-KW"/>
</dbReference>